<dbReference type="EMBL" id="VJVZ01000005">
    <property type="protein sequence ID" value="TRW24635.1"/>
    <property type="molecule type" value="Genomic_DNA"/>
</dbReference>
<evidence type="ECO:0000259" key="1">
    <source>
        <dbReference type="Pfam" id="PF00534"/>
    </source>
</evidence>
<proteinExistence type="predicted"/>
<comment type="caution">
    <text evidence="2">The sequence shown here is derived from an EMBL/GenBank/DDBJ whole genome shotgun (WGS) entry which is preliminary data.</text>
</comment>
<organism evidence="2 3">
    <name type="scientific">Flavobacterium zepuense</name>
    <dbReference type="NCBI Taxonomy" id="2593302"/>
    <lineage>
        <taxon>Bacteria</taxon>
        <taxon>Pseudomonadati</taxon>
        <taxon>Bacteroidota</taxon>
        <taxon>Flavobacteriia</taxon>
        <taxon>Flavobacteriales</taxon>
        <taxon>Flavobacteriaceae</taxon>
        <taxon>Flavobacterium</taxon>
    </lineage>
</organism>
<dbReference type="Gene3D" id="3.40.50.2000">
    <property type="entry name" value="Glycogen Phosphorylase B"/>
    <property type="match status" value="2"/>
</dbReference>
<dbReference type="GO" id="GO:0016757">
    <property type="term" value="F:glycosyltransferase activity"/>
    <property type="evidence" value="ECO:0007669"/>
    <property type="project" value="InterPro"/>
</dbReference>
<keyword evidence="2" id="KW-0808">Transferase</keyword>
<dbReference type="InterPro" id="IPR001296">
    <property type="entry name" value="Glyco_trans_1"/>
</dbReference>
<evidence type="ECO:0000313" key="3">
    <source>
        <dbReference type="Proteomes" id="UP000320643"/>
    </source>
</evidence>
<feature type="domain" description="Glycosyl transferase family 1" evidence="1">
    <location>
        <begin position="208"/>
        <end position="362"/>
    </location>
</feature>
<dbReference type="Proteomes" id="UP000320643">
    <property type="component" value="Unassembled WGS sequence"/>
</dbReference>
<sequence length="387" mass="43463">MKVVYTAPNRGHHYRYASALHKEGMLYKFVSGFSRFSPRAPFPEIGNKLVRADILQNIYLASLKFGAPKFMSDALAYWAKKEQDRVSSRYLKDADVFVFYNGSGLYSCKKSKGKKVITVAEAVNSHVDYQERLLKEEHLNYNLPWTPFNVEEKKRRIQEYELADYILLPSEFVKKSFLEYGFPEDKLLKVPFGFNQLPAEAALGIKEANADAEFTILYVGSVSVRKGLRYLIEAFNEFNHPNKKLVIVGPKAKVTGLEGIIIPEGATFTGTLKGDELEKAYKSADVFCLPSIEEGLALVLGEAMSYGLPIIATENTGATDIIEDGKDGFIVPIRDSKAISNKLTNLAENKELYRTIKDNAINKAKTLNGWDETGNLLCTTLRRIVNQ</sequence>
<dbReference type="CDD" id="cd03801">
    <property type="entry name" value="GT4_PimA-like"/>
    <property type="match status" value="1"/>
</dbReference>
<dbReference type="PANTHER" id="PTHR45947:SF3">
    <property type="entry name" value="SULFOQUINOVOSYL TRANSFERASE SQD2"/>
    <property type="match status" value="1"/>
</dbReference>
<name>A0A552V2E9_9FLAO</name>
<evidence type="ECO:0000313" key="2">
    <source>
        <dbReference type="EMBL" id="TRW24635.1"/>
    </source>
</evidence>
<reference evidence="2 3" key="1">
    <citation type="submission" date="2019-07" db="EMBL/GenBank/DDBJ databases">
        <title>Flavobacterium sp. nov., isolated from glacier ice.</title>
        <authorList>
            <person name="Liu Q."/>
            <person name="Xin Y.-H."/>
        </authorList>
    </citation>
    <scope>NUCLEOTIDE SEQUENCE [LARGE SCALE GENOMIC DNA]</scope>
    <source>
        <strain evidence="2 3">ZT4R6</strain>
    </source>
</reference>
<dbReference type="AlphaFoldDB" id="A0A552V2E9"/>
<dbReference type="OrthoDB" id="596635at2"/>
<gene>
    <name evidence="2" type="ORF">FMM05_08970</name>
</gene>
<keyword evidence="3" id="KW-1185">Reference proteome</keyword>
<accession>A0A552V2E9</accession>
<dbReference type="InterPro" id="IPR050194">
    <property type="entry name" value="Glycosyltransferase_grp1"/>
</dbReference>
<dbReference type="SUPFAM" id="SSF53756">
    <property type="entry name" value="UDP-Glycosyltransferase/glycogen phosphorylase"/>
    <property type="match status" value="1"/>
</dbReference>
<dbReference type="RefSeq" id="WP_143373039.1">
    <property type="nucleotide sequence ID" value="NZ_VJVZ01000005.1"/>
</dbReference>
<dbReference type="Pfam" id="PF00534">
    <property type="entry name" value="Glycos_transf_1"/>
    <property type="match status" value="1"/>
</dbReference>
<dbReference type="PANTHER" id="PTHR45947">
    <property type="entry name" value="SULFOQUINOVOSYL TRANSFERASE SQD2"/>
    <property type="match status" value="1"/>
</dbReference>
<protein>
    <submittedName>
        <fullName evidence="2">Glycosyltransferase family 4 protein</fullName>
    </submittedName>
</protein>